<dbReference type="EMBL" id="KI963927">
    <property type="protein sequence ID" value="EUC49920.1"/>
    <property type="molecule type" value="Genomic_DNA"/>
</dbReference>
<dbReference type="InterPro" id="IPR038883">
    <property type="entry name" value="AN11006-like"/>
</dbReference>
<dbReference type="PANTHER" id="PTHR42085">
    <property type="entry name" value="F-BOX DOMAIN-CONTAINING PROTEIN"/>
    <property type="match status" value="1"/>
</dbReference>
<dbReference type="PANTHER" id="PTHR42085:SF4">
    <property type="entry name" value="F-BOX DOMAIN-CONTAINING PROTEIN"/>
    <property type="match status" value="1"/>
</dbReference>
<dbReference type="InterPro" id="IPR056632">
    <property type="entry name" value="DUF7730"/>
</dbReference>
<feature type="region of interest" description="Disordered" evidence="1">
    <location>
        <begin position="26"/>
        <end position="52"/>
    </location>
</feature>
<sequence>MAMAYYFAAHFNVSNNHMSDNAISTTTTFPLHTSPAGEQTHHPTTPSKRLPTASQKQSIFFLLPAELRNQIYDYLLCANTPNRNSLVAYSQQRSHAPQPIYPAILATCKRIHNEAQDLLYSTHVFQAHPSLLTSLPHLVSPWKPLLDASAIAKIRRWYLSVRLDTDPRFTEKQATAAFSGAEYLEIHAWQSMFDGCDDSVLRLFAGIRGVRVARVTGCAQAEFAAWLEGQMMRPVEEEEEMEVVDERCSCAKGVCGKCGERIVCEEKKAVPWIGQERGVWTFGNR</sequence>
<dbReference type="GeneID" id="19119843"/>
<evidence type="ECO:0000256" key="1">
    <source>
        <dbReference type="SAM" id="MobiDB-lite"/>
    </source>
</evidence>
<name>W6ZIU4_COCMI</name>
<dbReference type="AlphaFoldDB" id="W6ZIU4"/>
<gene>
    <name evidence="3" type="ORF">COCMIDRAFT_1333</name>
</gene>
<dbReference type="HOGENOM" id="CLU_075891_1_0_1"/>
<protein>
    <recommendedName>
        <fullName evidence="2">DUF7730 domain-containing protein</fullName>
    </recommendedName>
</protein>
<evidence type="ECO:0000259" key="2">
    <source>
        <dbReference type="Pfam" id="PF24864"/>
    </source>
</evidence>
<dbReference type="Proteomes" id="UP000054032">
    <property type="component" value="Unassembled WGS sequence"/>
</dbReference>
<evidence type="ECO:0000313" key="3">
    <source>
        <dbReference type="EMBL" id="EUC49920.1"/>
    </source>
</evidence>
<dbReference type="RefSeq" id="XP_007683489.1">
    <property type="nucleotide sequence ID" value="XM_007685299.1"/>
</dbReference>
<evidence type="ECO:0000313" key="4">
    <source>
        <dbReference type="Proteomes" id="UP000054032"/>
    </source>
</evidence>
<proteinExistence type="predicted"/>
<dbReference type="Pfam" id="PF24864">
    <property type="entry name" value="DUF7730"/>
    <property type="match status" value="1"/>
</dbReference>
<dbReference type="KEGG" id="bor:COCMIDRAFT_1333"/>
<keyword evidence="4" id="KW-1185">Reference proteome</keyword>
<reference evidence="3 4" key="1">
    <citation type="journal article" date="2013" name="PLoS Genet.">
        <title>Comparative genome structure, secondary metabolite, and effector coding capacity across Cochliobolus pathogens.</title>
        <authorList>
            <person name="Condon B.J."/>
            <person name="Leng Y."/>
            <person name="Wu D."/>
            <person name="Bushley K.E."/>
            <person name="Ohm R.A."/>
            <person name="Otillar R."/>
            <person name="Martin J."/>
            <person name="Schackwitz W."/>
            <person name="Grimwood J."/>
            <person name="MohdZainudin N."/>
            <person name="Xue C."/>
            <person name="Wang R."/>
            <person name="Manning V.A."/>
            <person name="Dhillon B."/>
            <person name="Tu Z.J."/>
            <person name="Steffenson B.J."/>
            <person name="Salamov A."/>
            <person name="Sun H."/>
            <person name="Lowry S."/>
            <person name="LaButti K."/>
            <person name="Han J."/>
            <person name="Copeland A."/>
            <person name="Lindquist E."/>
            <person name="Barry K."/>
            <person name="Schmutz J."/>
            <person name="Baker S.E."/>
            <person name="Ciuffetti L.M."/>
            <person name="Grigoriev I.V."/>
            <person name="Zhong S."/>
            <person name="Turgeon B.G."/>
        </authorList>
    </citation>
    <scope>NUCLEOTIDE SEQUENCE [LARGE SCALE GENOMIC DNA]</scope>
    <source>
        <strain evidence="3 4">ATCC 44560</strain>
    </source>
</reference>
<dbReference type="eggNOG" id="ENOG502SQUF">
    <property type="taxonomic scope" value="Eukaryota"/>
</dbReference>
<accession>W6ZIU4</accession>
<feature type="compositionally biased region" description="Polar residues" evidence="1">
    <location>
        <begin position="42"/>
        <end position="52"/>
    </location>
</feature>
<feature type="domain" description="DUF7730" evidence="2">
    <location>
        <begin position="96"/>
        <end position="236"/>
    </location>
</feature>
<dbReference type="OrthoDB" id="2951834at2759"/>
<organism evidence="3 4">
    <name type="scientific">Bipolaris oryzae ATCC 44560</name>
    <dbReference type="NCBI Taxonomy" id="930090"/>
    <lineage>
        <taxon>Eukaryota</taxon>
        <taxon>Fungi</taxon>
        <taxon>Dikarya</taxon>
        <taxon>Ascomycota</taxon>
        <taxon>Pezizomycotina</taxon>
        <taxon>Dothideomycetes</taxon>
        <taxon>Pleosporomycetidae</taxon>
        <taxon>Pleosporales</taxon>
        <taxon>Pleosporineae</taxon>
        <taxon>Pleosporaceae</taxon>
        <taxon>Bipolaris</taxon>
    </lineage>
</organism>